<dbReference type="InterPro" id="IPR013423">
    <property type="entry name" value="CHP02594"/>
</dbReference>
<feature type="domain" description="Peptidoglycan binding-like" evidence="1">
    <location>
        <begin position="10"/>
        <end position="57"/>
    </location>
</feature>
<dbReference type="Pfam" id="PF01471">
    <property type="entry name" value="PG_binding_1"/>
    <property type="match status" value="1"/>
</dbReference>
<dbReference type="SUPFAM" id="SSF47090">
    <property type="entry name" value="PGBD-like"/>
    <property type="match status" value="1"/>
</dbReference>
<dbReference type="InterPro" id="IPR002477">
    <property type="entry name" value="Peptidoglycan-bd-like"/>
</dbReference>
<name>A0A0T7FB83_NEOGA</name>
<dbReference type="Gene3D" id="1.10.101.10">
    <property type="entry name" value="PGBD-like superfamily/PGBD"/>
    <property type="match status" value="1"/>
</dbReference>
<protein>
    <submittedName>
        <fullName evidence="2">TIGR02594 family protein</fullName>
    </submittedName>
</protein>
<organism evidence="2 3">
    <name type="scientific">Neorhizobium galegae bv. officinalis</name>
    <dbReference type="NCBI Taxonomy" id="323656"/>
    <lineage>
        <taxon>Bacteria</taxon>
        <taxon>Pseudomonadati</taxon>
        <taxon>Pseudomonadota</taxon>
        <taxon>Alphaproteobacteria</taxon>
        <taxon>Hyphomicrobiales</taxon>
        <taxon>Rhizobiaceae</taxon>
        <taxon>Rhizobium/Agrobacterium group</taxon>
        <taxon>Neorhizobium</taxon>
    </lineage>
</organism>
<dbReference type="OrthoDB" id="5395100at2"/>
<reference evidence="2 3" key="1">
    <citation type="submission" date="2014-08" db="EMBL/GenBank/DDBJ databases">
        <authorList>
            <person name="Chen Y.-H."/>
        </authorList>
    </citation>
    <scope>NUCLEOTIDE SEQUENCE [LARGE SCALE GENOMIC DNA]</scope>
</reference>
<dbReference type="EMBL" id="CCRH01000002">
    <property type="protein sequence ID" value="CDZ32193.1"/>
    <property type="molecule type" value="Genomic_DNA"/>
</dbReference>
<accession>A0A0T7FB83</accession>
<dbReference type="NCBIfam" id="TIGR02594">
    <property type="entry name" value="TIGR02594 family protein"/>
    <property type="match status" value="1"/>
</dbReference>
<evidence type="ECO:0000259" key="1">
    <source>
        <dbReference type="Pfam" id="PF01471"/>
    </source>
</evidence>
<evidence type="ECO:0000313" key="2">
    <source>
        <dbReference type="EMBL" id="CDZ32193.1"/>
    </source>
</evidence>
<dbReference type="Proteomes" id="UP000046176">
    <property type="component" value="Unassembled WGS sequence"/>
</dbReference>
<dbReference type="RefSeq" id="WP_046665213.1">
    <property type="nucleotide sequence ID" value="NZ_CCRH01000002.1"/>
</dbReference>
<dbReference type="AlphaFoldDB" id="A0A0T7FB83"/>
<sequence>MQSFDGWVIERLRAHGAYAGILDNAPGRAMIDGLKKFQQAEGLDVTGMADEATVHALRRQGNSRESGFKVLGRSVPVPREPIFMREARRYLGIKEVAGAKANPTIIGFAKALGGWVASYYTSDETPWCGLGLGYCIAATLPNEVLPSNPLSALAWKNFGMPLTNRAVGAILVFVREGGGHVGFYVGEDDICYHVLGFNQSNSVTITRVEKSRCVAIRWPKTSEPPIGGPVFMTATAGVPISRNEA</sequence>
<dbReference type="InterPro" id="IPR036366">
    <property type="entry name" value="PGBDSf"/>
</dbReference>
<dbReference type="InterPro" id="IPR036365">
    <property type="entry name" value="PGBD-like_sf"/>
</dbReference>
<gene>
    <name evidence="2" type="ORF">NGAL_HAMBI1145_09640</name>
</gene>
<proteinExistence type="predicted"/>
<evidence type="ECO:0000313" key="3">
    <source>
        <dbReference type="Proteomes" id="UP000046176"/>
    </source>
</evidence>